<name>A0A4P7N0A7_PYROR</name>
<accession>A0A4P7N0A7</accession>
<gene>
    <name evidence="1" type="ORF">PoMZ_00640</name>
</gene>
<dbReference type="InterPro" id="IPR029058">
    <property type="entry name" value="AB_hydrolase_fold"/>
</dbReference>
<organism evidence="1 2">
    <name type="scientific">Pyricularia oryzae</name>
    <name type="common">Rice blast fungus</name>
    <name type="synonym">Magnaporthe oryzae</name>
    <dbReference type="NCBI Taxonomy" id="318829"/>
    <lineage>
        <taxon>Eukaryota</taxon>
        <taxon>Fungi</taxon>
        <taxon>Dikarya</taxon>
        <taxon>Ascomycota</taxon>
        <taxon>Pezizomycotina</taxon>
        <taxon>Sordariomycetes</taxon>
        <taxon>Sordariomycetidae</taxon>
        <taxon>Magnaporthales</taxon>
        <taxon>Pyriculariaceae</taxon>
        <taxon>Pyricularia</taxon>
    </lineage>
</organism>
<dbReference type="PANTHER" id="PTHR31591">
    <property type="entry name" value="UPF0613 PROTEIN PB24D3.06C"/>
    <property type="match status" value="1"/>
</dbReference>
<dbReference type="AlphaFoldDB" id="A0A4P7N0A7"/>
<evidence type="ECO:0000313" key="2">
    <source>
        <dbReference type="Proteomes" id="UP000294847"/>
    </source>
</evidence>
<dbReference type="Gene3D" id="3.40.50.1820">
    <property type="entry name" value="alpha/beta hydrolase"/>
    <property type="match status" value="1"/>
</dbReference>
<protein>
    <recommendedName>
        <fullName evidence="3">Dolichol-phosphate mannosyltransferase</fullName>
    </recommendedName>
</protein>
<dbReference type="SUPFAM" id="SSF53474">
    <property type="entry name" value="alpha/beta-Hydrolases"/>
    <property type="match status" value="1"/>
</dbReference>
<reference evidence="1 2" key="1">
    <citation type="journal article" date="2019" name="Mol. Biol. Evol.">
        <title>Blast fungal genomes show frequent chromosomal changes, gene gains and losses, and effector gene turnover.</title>
        <authorList>
            <person name="Gomez Luciano L.B."/>
            <person name="Jason Tsai I."/>
            <person name="Chuma I."/>
            <person name="Tosa Y."/>
            <person name="Chen Y.H."/>
            <person name="Li J.Y."/>
            <person name="Li M.Y."/>
            <person name="Jade Lu M.Y."/>
            <person name="Nakayashiki H."/>
            <person name="Li W.H."/>
        </authorList>
    </citation>
    <scope>NUCLEOTIDE SEQUENCE [LARGE SCALE GENOMIC DNA]</scope>
    <source>
        <strain evidence="1">MZ5-1-6</strain>
    </source>
</reference>
<dbReference type="EMBL" id="CP034205">
    <property type="protein sequence ID" value="QBZ55738.1"/>
    <property type="molecule type" value="Genomic_DNA"/>
</dbReference>
<evidence type="ECO:0000313" key="1">
    <source>
        <dbReference type="EMBL" id="QBZ55738.1"/>
    </source>
</evidence>
<sequence length="308" mass="33783">MSTPFPVLVHPFKSPVPRQCAYESGSTTAKNALICIGGLGDGPHTLRYVRTISQRLEKEASLSYSVFEVRLSSAFDGFGTKRLSDDVAEISALVQYLRGIGREKIVLMGHSTGTQVWVPAIDCMEYTNYGRHNSAPVDGFIMQGTVSDREAFGPLVDKKELDQIISQAATLIRAGEENEMMPRNNPVSEVFGAPLTAYRLNSLLSPGGEDDFFSSDLTDDKIASFWANFRKPALVLPSGEDEHVPKSIDVEALLGRWKKLAPAGVISELSGLIPGASHTVRDPGAQEWMCDRIVQFLRNLETSHEVKL</sequence>
<dbReference type="InterPro" id="IPR013744">
    <property type="entry name" value="SidJ"/>
</dbReference>
<dbReference type="PANTHER" id="PTHR31591:SF7">
    <property type="entry name" value="DUF1749-DOMAIN-CONTAINING PROTEIN"/>
    <property type="match status" value="1"/>
</dbReference>
<proteinExistence type="predicted"/>
<evidence type="ECO:0008006" key="3">
    <source>
        <dbReference type="Google" id="ProtNLM"/>
    </source>
</evidence>
<dbReference type="Proteomes" id="UP000294847">
    <property type="component" value="Chromosome 2"/>
</dbReference>
<dbReference type="Pfam" id="PF08538">
    <property type="entry name" value="DUF1749"/>
    <property type="match status" value="1"/>
</dbReference>